<organism evidence="1 2">
    <name type="scientific">Phocaeicola plebeius (strain DSM 17135 / JCM 12973 / CCUG 54634 / M2)</name>
    <name type="common">Bacteroides plebeius</name>
    <dbReference type="NCBI Taxonomy" id="484018"/>
    <lineage>
        <taxon>Bacteria</taxon>
        <taxon>Pseudomonadati</taxon>
        <taxon>Bacteroidota</taxon>
        <taxon>Bacteroidia</taxon>
        <taxon>Bacteroidales</taxon>
        <taxon>Bacteroidaceae</taxon>
        <taxon>Phocaeicola</taxon>
    </lineage>
</organism>
<sequence>MYRSRYTRFFMIPVKGIVYSKLYNFLSKRPNIPGPQRGYTLIS</sequence>
<dbReference type="Proteomes" id="UP000003452">
    <property type="component" value="Unassembled WGS sequence"/>
</dbReference>
<dbReference type="AlphaFoldDB" id="B5D2V8"/>
<gene>
    <name evidence="1" type="ORF">BACPLE_03348</name>
</gene>
<reference evidence="1 2" key="1">
    <citation type="submission" date="2008-08" db="EMBL/GenBank/DDBJ databases">
        <title>Draft genome sequence of Bacteroides plebeius (DSM 17135).</title>
        <authorList>
            <person name="Sudarsanam P."/>
            <person name="Ley R."/>
            <person name="Guruge J."/>
            <person name="Turnbaugh P.J."/>
            <person name="Mahowald M."/>
            <person name="Liep D."/>
            <person name="Gordon J."/>
        </authorList>
    </citation>
    <scope>NUCLEOTIDE SEQUENCE [LARGE SCALE GENOMIC DNA]</scope>
    <source>
        <strain evidence="2">DSM 17135 / JCM 12973 / M2</strain>
    </source>
</reference>
<comment type="caution">
    <text evidence="1">The sequence shown here is derived from an EMBL/GenBank/DDBJ whole genome shotgun (WGS) entry which is preliminary data.</text>
</comment>
<accession>B5D2V8</accession>
<protein>
    <submittedName>
        <fullName evidence="1">Uncharacterized protein</fullName>
    </submittedName>
</protein>
<evidence type="ECO:0000313" key="1">
    <source>
        <dbReference type="EMBL" id="EDY93908.1"/>
    </source>
</evidence>
<name>B5D2V8_PHOPM</name>
<dbReference type="EMBL" id="ABQC02000024">
    <property type="protein sequence ID" value="EDY93908.1"/>
    <property type="molecule type" value="Genomic_DNA"/>
</dbReference>
<evidence type="ECO:0000313" key="2">
    <source>
        <dbReference type="Proteomes" id="UP000003452"/>
    </source>
</evidence>
<reference evidence="1 2" key="2">
    <citation type="submission" date="2008-08" db="EMBL/GenBank/DDBJ databases">
        <authorList>
            <person name="Fulton L."/>
            <person name="Clifton S."/>
            <person name="Fulton B."/>
            <person name="Xu J."/>
            <person name="Minx P."/>
            <person name="Pepin K.H."/>
            <person name="Johnson M."/>
            <person name="Thiruvilangam P."/>
            <person name="Bhonagiri V."/>
            <person name="Nash W.E."/>
            <person name="Mardis E.R."/>
            <person name="Wilson R.K."/>
        </authorList>
    </citation>
    <scope>NUCLEOTIDE SEQUENCE [LARGE SCALE GENOMIC DNA]</scope>
    <source>
        <strain evidence="2">DSM 17135 / JCM 12973 / M2</strain>
    </source>
</reference>
<proteinExistence type="predicted"/>
<dbReference type="HOGENOM" id="CLU_3229806_0_0_10"/>